<evidence type="ECO:0000256" key="3">
    <source>
        <dbReference type="ARBA" id="ARBA00017057"/>
    </source>
</evidence>
<organism evidence="9 10">
    <name type="scientific">Enterospora canceri</name>
    <dbReference type="NCBI Taxonomy" id="1081671"/>
    <lineage>
        <taxon>Eukaryota</taxon>
        <taxon>Fungi</taxon>
        <taxon>Fungi incertae sedis</taxon>
        <taxon>Microsporidia</taxon>
        <taxon>Enterocytozoonidae</taxon>
        <taxon>Enterospora</taxon>
    </lineage>
</organism>
<dbReference type="VEuPathDB" id="MicrosporidiaDB:ECANGB1_1780"/>
<keyword evidence="5" id="KW-0256">Endoplasmic reticulum</keyword>
<dbReference type="GO" id="GO:0005787">
    <property type="term" value="C:signal peptidase complex"/>
    <property type="evidence" value="ECO:0007669"/>
    <property type="project" value="InterPro"/>
</dbReference>
<dbReference type="EMBL" id="LWDP01000056">
    <property type="protein sequence ID" value="ORD93672.1"/>
    <property type="molecule type" value="Genomic_DNA"/>
</dbReference>
<comment type="similarity">
    <text evidence="2">Belongs to the SPCS2 family.</text>
</comment>
<accession>A0A1Y1S667</accession>
<evidence type="ECO:0000313" key="10">
    <source>
        <dbReference type="Proteomes" id="UP000192639"/>
    </source>
</evidence>
<evidence type="ECO:0000256" key="1">
    <source>
        <dbReference type="ARBA" id="ARBA00004477"/>
    </source>
</evidence>
<evidence type="ECO:0000256" key="5">
    <source>
        <dbReference type="ARBA" id="ARBA00022824"/>
    </source>
</evidence>
<dbReference type="Proteomes" id="UP000192639">
    <property type="component" value="Unassembled WGS sequence"/>
</dbReference>
<evidence type="ECO:0000313" key="9">
    <source>
        <dbReference type="EMBL" id="ORD93672.1"/>
    </source>
</evidence>
<dbReference type="InterPro" id="IPR009582">
    <property type="entry name" value="Spc2/SPCS2"/>
</dbReference>
<dbReference type="OrthoDB" id="29558at2759"/>
<evidence type="ECO:0000256" key="2">
    <source>
        <dbReference type="ARBA" id="ARBA00007324"/>
    </source>
</evidence>
<keyword evidence="4 8" id="KW-0812">Transmembrane</keyword>
<gene>
    <name evidence="9" type="ORF">ECANGB1_1780</name>
</gene>
<feature type="transmembrane region" description="Helical" evidence="8">
    <location>
        <begin position="89"/>
        <end position="110"/>
    </location>
</feature>
<evidence type="ECO:0000256" key="8">
    <source>
        <dbReference type="SAM" id="Phobius"/>
    </source>
</evidence>
<evidence type="ECO:0000256" key="7">
    <source>
        <dbReference type="ARBA" id="ARBA00023136"/>
    </source>
</evidence>
<comment type="subcellular location">
    <subcellularLocation>
        <location evidence="1">Endoplasmic reticulum membrane</location>
        <topology evidence="1">Multi-pass membrane protein</topology>
    </subcellularLocation>
</comment>
<proteinExistence type="inferred from homology"/>
<dbReference type="GO" id="GO:0006465">
    <property type="term" value="P:signal peptide processing"/>
    <property type="evidence" value="ECO:0007669"/>
    <property type="project" value="InterPro"/>
</dbReference>
<name>A0A1Y1S667_9MICR</name>
<dbReference type="Pfam" id="PF06703">
    <property type="entry name" value="SPC25"/>
    <property type="match status" value="1"/>
</dbReference>
<evidence type="ECO:0000256" key="6">
    <source>
        <dbReference type="ARBA" id="ARBA00022989"/>
    </source>
</evidence>
<evidence type="ECO:0000256" key="4">
    <source>
        <dbReference type="ARBA" id="ARBA00022692"/>
    </source>
</evidence>
<reference evidence="9 10" key="1">
    <citation type="journal article" date="2017" name="Environ. Microbiol.">
        <title>Decay of the glycolytic pathway and adaptation to intranuclear parasitism within Enterocytozoonidae microsporidia.</title>
        <authorList>
            <person name="Wiredu Boakye D."/>
            <person name="Jaroenlak P."/>
            <person name="Prachumwat A."/>
            <person name="Williams T.A."/>
            <person name="Bateman K.S."/>
            <person name="Itsathitphaisarn O."/>
            <person name="Sritunyalucksana K."/>
            <person name="Paszkiewicz K.H."/>
            <person name="Moore K.A."/>
            <person name="Stentiford G.D."/>
            <person name="Williams B.A."/>
        </authorList>
    </citation>
    <scope>NUCLEOTIDE SEQUENCE [LARGE SCALE GENOMIC DNA]</scope>
    <source>
        <strain evidence="9 10">GB1</strain>
    </source>
</reference>
<feature type="transmembrane region" description="Helical" evidence="8">
    <location>
        <begin position="61"/>
        <end position="83"/>
    </location>
</feature>
<dbReference type="AlphaFoldDB" id="A0A1Y1S667"/>
<keyword evidence="7 8" id="KW-0472">Membrane</keyword>
<keyword evidence="10" id="KW-1185">Reference proteome</keyword>
<comment type="caution">
    <text evidence="9">The sequence shown here is derived from an EMBL/GenBank/DDBJ whole genome shotgun (WGS) entry which is preliminary data.</text>
</comment>
<sequence length="173" mass="20195">MKTTETRSSFLDQYISEKTKKMPYVDLHTRGNVRIVLNEFVVEYLAHLGYKQGLFYDNIKIVIGALSAVFGAVICYLSMTYRWDAIELYVSAMVLGYYVINVLYFGIDYLDNKCMKFYSKGKMIEIKTELNVHGIYSLRYRNKEHKALICDLIYETGQLDVVETVKWLNGIFK</sequence>
<protein>
    <recommendedName>
        <fullName evidence="3">Signal peptidase complex subunit 2</fullName>
    </recommendedName>
</protein>
<keyword evidence="6 8" id="KW-1133">Transmembrane helix</keyword>